<feature type="signal peptide" evidence="1">
    <location>
        <begin position="1"/>
        <end position="22"/>
    </location>
</feature>
<protein>
    <submittedName>
        <fullName evidence="2">DUF6520 family protein</fullName>
    </submittedName>
</protein>
<keyword evidence="3" id="KW-1185">Reference proteome</keyword>
<proteinExistence type="predicted"/>
<evidence type="ECO:0000313" key="3">
    <source>
        <dbReference type="Proteomes" id="UP001144341"/>
    </source>
</evidence>
<feature type="chain" id="PRO_5046154993" evidence="1">
    <location>
        <begin position="23"/>
        <end position="83"/>
    </location>
</feature>
<name>A0ABT4L0Y8_9SPHI</name>
<accession>A0ABT4L0Y8</accession>
<keyword evidence="1" id="KW-0732">Signal</keyword>
<comment type="caution">
    <text evidence="2">The sequence shown here is derived from an EMBL/GenBank/DDBJ whole genome shotgun (WGS) entry which is preliminary data.</text>
</comment>
<reference evidence="2" key="1">
    <citation type="submission" date="2022-12" db="EMBL/GenBank/DDBJ databases">
        <title>Genome sequence of SJ11.</title>
        <authorList>
            <person name="Woo H."/>
        </authorList>
    </citation>
    <scope>NUCLEOTIDE SEQUENCE</scope>
    <source>
        <strain evidence="2">SJ11</strain>
    </source>
</reference>
<sequence>MKSIKLNFAVIAFLLGSGVAVASSANKFDNVKWGKQGTAYVRITDDYSCEASSNVCTRTYPAGQDPNTNPNGYISQELGDFAQ</sequence>
<dbReference type="Proteomes" id="UP001144341">
    <property type="component" value="Unassembled WGS sequence"/>
</dbReference>
<organism evidence="2 3">
    <name type="scientific">Pedobacter rhodius</name>
    <dbReference type="NCBI Taxonomy" id="3004098"/>
    <lineage>
        <taxon>Bacteria</taxon>
        <taxon>Pseudomonadati</taxon>
        <taxon>Bacteroidota</taxon>
        <taxon>Sphingobacteriia</taxon>
        <taxon>Sphingobacteriales</taxon>
        <taxon>Sphingobacteriaceae</taxon>
        <taxon>Pedobacter</taxon>
    </lineage>
</organism>
<gene>
    <name evidence="2" type="ORF">O0931_16085</name>
</gene>
<evidence type="ECO:0000256" key="1">
    <source>
        <dbReference type="SAM" id="SignalP"/>
    </source>
</evidence>
<evidence type="ECO:0000313" key="2">
    <source>
        <dbReference type="EMBL" id="MCZ4224832.1"/>
    </source>
</evidence>
<dbReference type="EMBL" id="JAPWGL010000004">
    <property type="protein sequence ID" value="MCZ4224832.1"/>
    <property type="molecule type" value="Genomic_DNA"/>
</dbReference>
<dbReference type="RefSeq" id="WP_269416495.1">
    <property type="nucleotide sequence ID" value="NZ_JAPWGL010000004.1"/>
</dbReference>